<dbReference type="EMBL" id="SEOQ01000663">
    <property type="protein sequence ID" value="TFY58720.1"/>
    <property type="molecule type" value="Genomic_DNA"/>
</dbReference>
<feature type="region of interest" description="Disordered" evidence="2">
    <location>
        <begin position="1"/>
        <end position="24"/>
    </location>
</feature>
<dbReference type="OrthoDB" id="16729at2759"/>
<dbReference type="GO" id="GO:0016020">
    <property type="term" value="C:membrane"/>
    <property type="evidence" value="ECO:0007669"/>
    <property type="project" value="TreeGrafter"/>
</dbReference>
<dbReference type="GO" id="GO:0043682">
    <property type="term" value="F:P-type divalent copper transporter activity"/>
    <property type="evidence" value="ECO:0007669"/>
    <property type="project" value="TreeGrafter"/>
</dbReference>
<feature type="region of interest" description="Disordered" evidence="2">
    <location>
        <begin position="155"/>
        <end position="189"/>
    </location>
</feature>
<dbReference type="STRING" id="205917.A0A4Y9Y9L7"/>
<dbReference type="Gene3D" id="3.40.50.1000">
    <property type="entry name" value="HAD superfamily/HAD-like"/>
    <property type="match status" value="1"/>
</dbReference>
<evidence type="ECO:0000313" key="3">
    <source>
        <dbReference type="EMBL" id="TFY58720.1"/>
    </source>
</evidence>
<evidence type="ECO:0000256" key="1">
    <source>
        <dbReference type="ARBA" id="ARBA00022967"/>
    </source>
</evidence>
<accession>A0A4Y9Y9L7</accession>
<sequence>MRLLSSSAPPSSPLPLSRKDRRAESETLIRSAEEAQRRMDNIVEGNDGLRRFIDQILPAFALSGRLPTTPPTYQDMSPIVLEAFLAEMEPDIRAADRDMREIGMLEQKGDTAAGNLPGPSYRRNASSPHLSDAPKPSSAQAIRALQDMGIDVNIMTGDDKDRAPQSPSISAPRLGGRMGPEGKGTDRSRTGWRRYQRALIGHVRCDRGGRHRADLLDVVAALDLSRVIFRTIRRNSLWACLHNILVAMGFLPLGLHLHPMMAGAMMAFSSCVDVGLVGGQALHAVYDQLLVEMRETV</sequence>
<gene>
    <name evidence="3" type="ORF">EVG20_g8042</name>
</gene>
<dbReference type="GO" id="GO:0005507">
    <property type="term" value="F:copper ion binding"/>
    <property type="evidence" value="ECO:0007669"/>
    <property type="project" value="TreeGrafter"/>
</dbReference>
<keyword evidence="1" id="KW-1278">Translocase</keyword>
<dbReference type="PANTHER" id="PTHR43520">
    <property type="entry name" value="ATP7, ISOFORM B"/>
    <property type="match status" value="1"/>
</dbReference>
<dbReference type="GO" id="GO:0055070">
    <property type="term" value="P:copper ion homeostasis"/>
    <property type="evidence" value="ECO:0007669"/>
    <property type="project" value="TreeGrafter"/>
</dbReference>
<comment type="caution">
    <text evidence="3">The sequence shown here is derived from an EMBL/GenBank/DDBJ whole genome shotgun (WGS) entry which is preliminary data.</text>
</comment>
<dbReference type="Proteomes" id="UP000298327">
    <property type="component" value="Unassembled WGS sequence"/>
</dbReference>
<organism evidence="3 4">
    <name type="scientific">Dentipellis fragilis</name>
    <dbReference type="NCBI Taxonomy" id="205917"/>
    <lineage>
        <taxon>Eukaryota</taxon>
        <taxon>Fungi</taxon>
        <taxon>Dikarya</taxon>
        <taxon>Basidiomycota</taxon>
        <taxon>Agaricomycotina</taxon>
        <taxon>Agaricomycetes</taxon>
        <taxon>Russulales</taxon>
        <taxon>Hericiaceae</taxon>
        <taxon>Dentipellis</taxon>
    </lineage>
</organism>
<reference evidence="3 4" key="1">
    <citation type="submission" date="2019-02" db="EMBL/GenBank/DDBJ databases">
        <title>Genome sequencing of the rare red list fungi Dentipellis fragilis.</title>
        <authorList>
            <person name="Buettner E."/>
            <person name="Kellner H."/>
        </authorList>
    </citation>
    <scope>NUCLEOTIDE SEQUENCE [LARGE SCALE GENOMIC DNA]</scope>
    <source>
        <strain evidence="3 4">DSM 105465</strain>
    </source>
</reference>
<dbReference type="InterPro" id="IPR023214">
    <property type="entry name" value="HAD_sf"/>
</dbReference>
<evidence type="ECO:0000256" key="2">
    <source>
        <dbReference type="SAM" id="MobiDB-lite"/>
    </source>
</evidence>
<evidence type="ECO:0000313" key="4">
    <source>
        <dbReference type="Proteomes" id="UP000298327"/>
    </source>
</evidence>
<protein>
    <submittedName>
        <fullName evidence="3">Uncharacterized protein</fullName>
    </submittedName>
</protein>
<dbReference type="PANTHER" id="PTHR43520:SF8">
    <property type="entry name" value="P-TYPE CU(+) TRANSPORTER"/>
    <property type="match status" value="1"/>
</dbReference>
<proteinExistence type="predicted"/>
<name>A0A4Y9Y9L7_9AGAM</name>
<feature type="region of interest" description="Disordered" evidence="2">
    <location>
        <begin position="107"/>
        <end position="139"/>
    </location>
</feature>
<dbReference type="AlphaFoldDB" id="A0A4Y9Y9L7"/>
<keyword evidence="4" id="KW-1185">Reference proteome</keyword>